<proteinExistence type="predicted"/>
<dbReference type="EMBL" id="LBXZ01000013">
    <property type="protein sequence ID" value="KKR39772.1"/>
    <property type="molecule type" value="Genomic_DNA"/>
</dbReference>
<dbReference type="InterPro" id="IPR035903">
    <property type="entry name" value="HesB-like_dom_sf"/>
</dbReference>
<dbReference type="PANTHER" id="PTHR43011:SF1">
    <property type="entry name" value="IRON-SULFUR CLUSTER ASSEMBLY 2 HOMOLOG, MITOCHONDRIAL"/>
    <property type="match status" value="1"/>
</dbReference>
<dbReference type="NCBIfam" id="TIGR00049">
    <property type="entry name" value="iron-sulfur cluster assembly accessory protein"/>
    <property type="match status" value="1"/>
</dbReference>
<organism evidence="2 3">
    <name type="scientific">Candidatus Yanofskybacteria bacterium GW2011_GWE2_40_11</name>
    <dbReference type="NCBI Taxonomy" id="1619033"/>
    <lineage>
        <taxon>Bacteria</taxon>
        <taxon>Candidatus Yanofskyibacteriota</taxon>
    </lineage>
</organism>
<protein>
    <recommendedName>
        <fullName evidence="1">Core domain-containing protein</fullName>
    </recommendedName>
</protein>
<dbReference type="GO" id="GO:0051539">
    <property type="term" value="F:4 iron, 4 sulfur cluster binding"/>
    <property type="evidence" value="ECO:0007669"/>
    <property type="project" value="TreeGrafter"/>
</dbReference>
<dbReference type="Gene3D" id="2.60.300.12">
    <property type="entry name" value="HesB-like domain"/>
    <property type="match status" value="1"/>
</dbReference>
<evidence type="ECO:0000313" key="2">
    <source>
        <dbReference type="EMBL" id="KKR39772.1"/>
    </source>
</evidence>
<dbReference type="GO" id="GO:0005506">
    <property type="term" value="F:iron ion binding"/>
    <property type="evidence" value="ECO:0007669"/>
    <property type="project" value="TreeGrafter"/>
</dbReference>
<name>A0A0G0TPJ9_9BACT</name>
<dbReference type="Pfam" id="PF01521">
    <property type="entry name" value="Fe-S_biosyn"/>
    <property type="match status" value="1"/>
</dbReference>
<dbReference type="GO" id="GO:0051537">
    <property type="term" value="F:2 iron, 2 sulfur cluster binding"/>
    <property type="evidence" value="ECO:0007669"/>
    <property type="project" value="UniProtKB-ARBA"/>
</dbReference>
<comment type="caution">
    <text evidence="2">The sequence shown here is derived from an EMBL/GenBank/DDBJ whole genome shotgun (WGS) entry which is preliminary data.</text>
</comment>
<feature type="domain" description="Core" evidence="1">
    <location>
        <begin position="17"/>
        <end position="124"/>
    </location>
</feature>
<dbReference type="AlphaFoldDB" id="A0A0G0TPJ9"/>
<dbReference type="Proteomes" id="UP000034072">
    <property type="component" value="Unassembled WGS sequence"/>
</dbReference>
<dbReference type="InterPro" id="IPR000361">
    <property type="entry name" value="ATAP_core_dom"/>
</dbReference>
<dbReference type="InterPro" id="IPR016092">
    <property type="entry name" value="ATAP"/>
</dbReference>
<evidence type="ECO:0000313" key="3">
    <source>
        <dbReference type="Proteomes" id="UP000034072"/>
    </source>
</evidence>
<reference evidence="2 3" key="1">
    <citation type="journal article" date="2015" name="Nature">
        <title>rRNA introns, odd ribosomes, and small enigmatic genomes across a large radiation of phyla.</title>
        <authorList>
            <person name="Brown C.T."/>
            <person name="Hug L.A."/>
            <person name="Thomas B.C."/>
            <person name="Sharon I."/>
            <person name="Castelle C.J."/>
            <person name="Singh A."/>
            <person name="Wilkins M.J."/>
            <person name="Williams K.H."/>
            <person name="Banfield J.F."/>
        </authorList>
    </citation>
    <scope>NUCLEOTIDE SEQUENCE [LARGE SCALE GENOMIC DNA]</scope>
</reference>
<sequence length="133" mass="14464">MATLVGEIKGINNPELTIEVTGQAAEEIVKILYKNSARGLRIAVKGGGCSGMEYVIQLENGPHPTDTIFSGQIIIRDHVETYTIVIDPKSSAYVKGLQIDWEISNLSPRLVFKNPNARSSCSCGLSFDPKVKT</sequence>
<dbReference type="PANTHER" id="PTHR43011">
    <property type="entry name" value="IRON-SULFUR CLUSTER ASSEMBLY 2 HOMOLOG, MITOCHONDRIAL"/>
    <property type="match status" value="1"/>
</dbReference>
<dbReference type="GO" id="GO:0016226">
    <property type="term" value="P:iron-sulfur cluster assembly"/>
    <property type="evidence" value="ECO:0007669"/>
    <property type="project" value="InterPro"/>
</dbReference>
<gene>
    <name evidence="2" type="ORF">UT75_C0013G0009</name>
</gene>
<evidence type="ECO:0000259" key="1">
    <source>
        <dbReference type="Pfam" id="PF01521"/>
    </source>
</evidence>
<dbReference type="SUPFAM" id="SSF89360">
    <property type="entry name" value="HesB-like domain"/>
    <property type="match status" value="1"/>
</dbReference>
<accession>A0A0G0TPJ9</accession>